<dbReference type="GO" id="GO:0008270">
    <property type="term" value="F:zinc ion binding"/>
    <property type="evidence" value="ECO:0007669"/>
    <property type="project" value="UniProtKB-KW"/>
</dbReference>
<feature type="compositionally biased region" description="Polar residues" evidence="2">
    <location>
        <begin position="611"/>
        <end position="629"/>
    </location>
</feature>
<feature type="compositionally biased region" description="Polar residues" evidence="2">
    <location>
        <begin position="281"/>
        <end position="295"/>
    </location>
</feature>
<feature type="compositionally biased region" description="Basic and acidic residues" evidence="2">
    <location>
        <begin position="1422"/>
        <end position="1434"/>
    </location>
</feature>
<feature type="region of interest" description="Disordered" evidence="2">
    <location>
        <begin position="1409"/>
        <end position="1450"/>
    </location>
</feature>
<keyword evidence="1" id="KW-0862">Zinc</keyword>
<feature type="compositionally biased region" description="Basic and acidic residues" evidence="2">
    <location>
        <begin position="479"/>
        <end position="491"/>
    </location>
</feature>
<dbReference type="InterPro" id="IPR013087">
    <property type="entry name" value="Znf_C2H2_type"/>
</dbReference>
<feature type="region of interest" description="Disordered" evidence="2">
    <location>
        <begin position="234"/>
        <end position="688"/>
    </location>
</feature>
<feature type="compositionally biased region" description="Basic and acidic residues" evidence="2">
    <location>
        <begin position="459"/>
        <end position="469"/>
    </location>
</feature>
<gene>
    <name evidence="4" type="ORF">PoB_003756600</name>
</gene>
<evidence type="ECO:0000256" key="1">
    <source>
        <dbReference type="PROSITE-ProRule" id="PRU00042"/>
    </source>
</evidence>
<feature type="compositionally biased region" description="Polar residues" evidence="2">
    <location>
        <begin position="647"/>
        <end position="659"/>
    </location>
</feature>
<feature type="compositionally biased region" description="Polar residues" evidence="2">
    <location>
        <begin position="753"/>
        <end position="762"/>
    </location>
</feature>
<feature type="compositionally biased region" description="Basic residues" evidence="2">
    <location>
        <begin position="396"/>
        <end position="405"/>
    </location>
</feature>
<keyword evidence="1" id="KW-0479">Metal-binding</keyword>
<feature type="region of interest" description="Disordered" evidence="2">
    <location>
        <begin position="850"/>
        <end position="871"/>
    </location>
</feature>
<sequence length="1483" mass="159546">MTCPSPSAVRDHVRYRHSEERTNSCSVCGHRAKTSADLRRHHIHCLNLDRTSKDASKRKCPGKTETSREVESEEDTRAVRGGSEDKDDDDEQEEEEEVPGEARRSSRLKNKQQEIQGMDKENERMSVSKIGGRSSTLRQVELRQTGVSSTMRQVELRQTGFLEVNVQRQPRFKCHVCEKTFGRGTYLTNHLKEKHSYSWPSGHRRFRYKLHEDGFRRLQTIRFESIEVSQQLLGQNLSPGSDDDDDDDNDDDDDDEEEDVDDHHHKDNGVPGEFIGHKHSQIVTTEKTSEQSGGSASKKRQRSPKAGKKGNVNETSAEPQTQSSEYSAETRDVAKTHSLDTLSLFKKEKGEMVPGESDSPGEADTFSSCTHVATSPLKTSTTLGTGQGFEPEVRRLPSRGGKRKRQSCEDGDFAHDIEGKDKDSDCSLLPAEKKATRRSTAAVRESSVNKSPPAKRAKTRAETKVREVNSHAAASAGLDTHERDMQEERPAHGQPLSMPSMDELSSLAVSVSSAAAEHDSQTSDQPPSTNLKSPPRVKHSRRARTCKHTHASSDHPPSKLVNDPSVNMTALTSDFKAPEKGSRTGTCRWSTGGRGSQSSHSSTRGRLGSPASHSASSQKGVLASASTPGSEIENEDGEVDAERFAETSPSVNITSTLGPTSAWMPPSVDSESLLDEAEVPSDCATPYYGTDTDYSEYTADSPGSSTSVYTINPQYFKQLQQQRRQPQHQQSPRSLESPAEQSQPVTPPVCTGASASSPSVHSMQMPDHITSHTASHVTSHSIHAEHMTSSWSALLTQAEILREEQQQQQQNHEDFSLGTFAEVFVGSRMPLASDSGNLSATQTVGISTASTIPPVSKMPGSCSERPSPVCHSSVQTTVRPLTGAPLSPAQVRFLHKVSPIKVDPSPPSSPRNVANSLEFSDSLLSSSGPACKLEVKDLKEEPKLSAENLSGLCNEAWNNVLTRQVSENPLNTTSESTSSSDRINSANSLMNTDGHFYDAPSHEILEARSCTGSQASLTPACVAYSTCCSETTSVCSNPATKPTSTCAAGSFLSPRKGTSQSQPRALFPSPEKSFFTIGWAVGAGISPVKQEWQVPASSGEPPDTNADSEVAHSQQPRFHTTDCVAVGPCQSYAGSCSSQDHYTSQTANIDHTSDTHNIETLQAVRSISSAGISDHDRTAQPLGLSFVDHAVTTDAEVTHVSVIDPPEGQFVDGAGSVMSQAVLDSSGTGVLYHLVQGPDGEYHIVGLTDTDLYSMVNSSGGTVDLSSSQQGAVEGHNTKSQTESGVLIPQNTNYVEDKTPPTLDTIITNHSEQGVASHACENTEADSQISDKALETSNRPECTLSFDTSGFAVVGVADFRARQHMEVDYSQAVKPFSVGGKCEEAVADVNGSSLSLSHSTLAADCECESEEDSARGQPTGLPRDDHCKVDHGDGDDGNDGGSSSITSDKDSGALYNLQMLGEVALSSKLPCYTPADSSPGAGS</sequence>
<keyword evidence="5" id="KW-1185">Reference proteome</keyword>
<feature type="compositionally biased region" description="Polar residues" evidence="2">
    <location>
        <begin position="365"/>
        <end position="384"/>
    </location>
</feature>
<evidence type="ECO:0000259" key="3">
    <source>
        <dbReference type="PROSITE" id="PS50157"/>
    </source>
</evidence>
<feature type="domain" description="C2H2-type" evidence="3">
    <location>
        <begin position="172"/>
        <end position="200"/>
    </location>
</feature>
<dbReference type="PROSITE" id="PS50157">
    <property type="entry name" value="ZINC_FINGER_C2H2_2"/>
    <property type="match status" value="1"/>
</dbReference>
<feature type="compositionally biased region" description="Low complexity" evidence="2">
    <location>
        <begin position="504"/>
        <end position="515"/>
    </location>
</feature>
<evidence type="ECO:0000313" key="4">
    <source>
        <dbReference type="EMBL" id="GFO11061.1"/>
    </source>
</evidence>
<accession>A0AAV4ASB3</accession>
<feature type="compositionally biased region" description="Basic residues" evidence="2">
    <location>
        <begin position="535"/>
        <end position="550"/>
    </location>
</feature>
<comment type="caution">
    <text evidence="4">The sequence shown here is derived from an EMBL/GenBank/DDBJ whole genome shotgun (WGS) entry which is preliminary data.</text>
</comment>
<evidence type="ECO:0000256" key="2">
    <source>
        <dbReference type="SAM" id="MobiDB-lite"/>
    </source>
</evidence>
<evidence type="ECO:0000313" key="5">
    <source>
        <dbReference type="Proteomes" id="UP000735302"/>
    </source>
</evidence>
<reference evidence="4 5" key="1">
    <citation type="journal article" date="2021" name="Elife">
        <title>Chloroplast acquisition without the gene transfer in kleptoplastic sea slugs, Plakobranchus ocellatus.</title>
        <authorList>
            <person name="Maeda T."/>
            <person name="Takahashi S."/>
            <person name="Yoshida T."/>
            <person name="Shimamura S."/>
            <person name="Takaki Y."/>
            <person name="Nagai Y."/>
            <person name="Toyoda A."/>
            <person name="Suzuki Y."/>
            <person name="Arimoto A."/>
            <person name="Ishii H."/>
            <person name="Satoh N."/>
            <person name="Nishiyama T."/>
            <person name="Hasebe M."/>
            <person name="Maruyama T."/>
            <person name="Minagawa J."/>
            <person name="Obokata J."/>
            <person name="Shigenobu S."/>
        </authorList>
    </citation>
    <scope>NUCLEOTIDE SEQUENCE [LARGE SCALE GENOMIC DNA]</scope>
</reference>
<feature type="region of interest" description="Disordered" evidence="2">
    <location>
        <begin position="719"/>
        <end position="765"/>
    </location>
</feature>
<feature type="compositionally biased region" description="Basic residues" evidence="2">
    <location>
        <begin position="297"/>
        <end position="308"/>
    </location>
</feature>
<feature type="compositionally biased region" description="Basic and acidic residues" evidence="2">
    <location>
        <begin position="117"/>
        <end position="126"/>
    </location>
</feature>
<feature type="compositionally biased region" description="Polar residues" evidence="2">
    <location>
        <begin position="312"/>
        <end position="327"/>
    </location>
</feature>
<feature type="compositionally biased region" description="Acidic residues" evidence="2">
    <location>
        <begin position="85"/>
        <end position="99"/>
    </location>
</feature>
<dbReference type="PROSITE" id="PS00028">
    <property type="entry name" value="ZINC_FINGER_C2H2_1"/>
    <property type="match status" value="1"/>
</dbReference>
<feature type="compositionally biased region" description="Polar residues" evidence="2">
    <location>
        <begin position="522"/>
        <end position="532"/>
    </location>
</feature>
<dbReference type="SMART" id="SM00355">
    <property type="entry name" value="ZnF_C2H2"/>
    <property type="match status" value="2"/>
</dbReference>
<feature type="compositionally biased region" description="Basic and acidic residues" evidence="2">
    <location>
        <begin position="9"/>
        <end position="22"/>
    </location>
</feature>
<feature type="compositionally biased region" description="Low complexity" evidence="2">
    <location>
        <begin position="719"/>
        <end position="735"/>
    </location>
</feature>
<feature type="region of interest" description="Disordered" evidence="2">
    <location>
        <begin position="1"/>
        <end position="22"/>
    </location>
</feature>
<keyword evidence="1" id="KW-0863">Zinc-finger</keyword>
<feature type="compositionally biased region" description="Basic and acidic residues" evidence="2">
    <location>
        <begin position="406"/>
        <end position="425"/>
    </location>
</feature>
<feature type="region of interest" description="Disordered" evidence="2">
    <location>
        <begin position="1093"/>
        <end position="1113"/>
    </location>
</feature>
<dbReference type="EMBL" id="BLXT01004214">
    <property type="protein sequence ID" value="GFO11061.1"/>
    <property type="molecule type" value="Genomic_DNA"/>
</dbReference>
<feature type="compositionally biased region" description="Acidic residues" evidence="2">
    <location>
        <begin position="241"/>
        <end position="260"/>
    </location>
</feature>
<dbReference type="Proteomes" id="UP000735302">
    <property type="component" value="Unassembled WGS sequence"/>
</dbReference>
<proteinExistence type="predicted"/>
<name>A0AAV4ASB3_9GAST</name>
<feature type="compositionally biased region" description="Basic and acidic residues" evidence="2">
    <location>
        <begin position="65"/>
        <end position="84"/>
    </location>
</feature>
<feature type="region of interest" description="Disordered" evidence="2">
    <location>
        <begin position="51"/>
        <end position="130"/>
    </location>
</feature>
<organism evidence="4 5">
    <name type="scientific">Plakobranchus ocellatus</name>
    <dbReference type="NCBI Taxonomy" id="259542"/>
    <lineage>
        <taxon>Eukaryota</taxon>
        <taxon>Metazoa</taxon>
        <taxon>Spiralia</taxon>
        <taxon>Lophotrochozoa</taxon>
        <taxon>Mollusca</taxon>
        <taxon>Gastropoda</taxon>
        <taxon>Heterobranchia</taxon>
        <taxon>Euthyneura</taxon>
        <taxon>Panpulmonata</taxon>
        <taxon>Sacoglossa</taxon>
        <taxon>Placobranchoidea</taxon>
        <taxon>Plakobranchidae</taxon>
        <taxon>Plakobranchus</taxon>
    </lineage>
</organism>
<protein>
    <submittedName>
        <fullName evidence="4">Histone h4 transcription factor</fullName>
    </submittedName>
</protein>
<feature type="compositionally biased region" description="Basic and acidic residues" evidence="2">
    <location>
        <begin position="328"/>
        <end position="338"/>
    </location>
</feature>